<accession>A0A8S1PCS8</accession>
<dbReference type="PROSITE" id="PS00518">
    <property type="entry name" value="ZF_RING_1"/>
    <property type="match status" value="1"/>
</dbReference>
<sequence>MQQQQSQENQEQVNIEQKTLIDECEICLQEIKTKGVFKKCKHYFCINCVLNWTLHQKSCPKCRCKVSSIIKISIRKYPRSIKKKTSKQIIYLPNSESESSDSDYIPIDTFVGKYGPEDFL</sequence>
<dbReference type="InterPro" id="IPR017907">
    <property type="entry name" value="Znf_RING_CS"/>
</dbReference>
<evidence type="ECO:0000256" key="1">
    <source>
        <dbReference type="ARBA" id="ARBA00022723"/>
    </source>
</evidence>
<organism evidence="6 7">
    <name type="scientific">Paramecium primaurelia</name>
    <dbReference type="NCBI Taxonomy" id="5886"/>
    <lineage>
        <taxon>Eukaryota</taxon>
        <taxon>Sar</taxon>
        <taxon>Alveolata</taxon>
        <taxon>Ciliophora</taxon>
        <taxon>Intramacronucleata</taxon>
        <taxon>Oligohymenophorea</taxon>
        <taxon>Peniculida</taxon>
        <taxon>Parameciidae</taxon>
        <taxon>Paramecium</taxon>
    </lineage>
</organism>
<evidence type="ECO:0000256" key="4">
    <source>
        <dbReference type="PROSITE-ProRule" id="PRU00175"/>
    </source>
</evidence>
<protein>
    <recommendedName>
        <fullName evidence="5">RING-type domain-containing protein</fullName>
    </recommendedName>
</protein>
<keyword evidence="1" id="KW-0479">Metal-binding</keyword>
<dbReference type="EMBL" id="CAJJDM010000115">
    <property type="protein sequence ID" value="CAD8100543.1"/>
    <property type="molecule type" value="Genomic_DNA"/>
</dbReference>
<dbReference type="InterPro" id="IPR001841">
    <property type="entry name" value="Znf_RING"/>
</dbReference>
<dbReference type="OMA" id="DECEICL"/>
<reference evidence="6" key="1">
    <citation type="submission" date="2021-01" db="EMBL/GenBank/DDBJ databases">
        <authorList>
            <consortium name="Genoscope - CEA"/>
            <person name="William W."/>
        </authorList>
    </citation>
    <scope>NUCLEOTIDE SEQUENCE</scope>
</reference>
<dbReference type="PROSITE" id="PS50089">
    <property type="entry name" value="ZF_RING_2"/>
    <property type="match status" value="1"/>
</dbReference>
<dbReference type="Proteomes" id="UP000688137">
    <property type="component" value="Unassembled WGS sequence"/>
</dbReference>
<evidence type="ECO:0000259" key="5">
    <source>
        <dbReference type="PROSITE" id="PS50089"/>
    </source>
</evidence>
<feature type="domain" description="RING-type" evidence="5">
    <location>
        <begin position="24"/>
        <end position="63"/>
    </location>
</feature>
<keyword evidence="7" id="KW-1185">Reference proteome</keyword>
<dbReference type="AlphaFoldDB" id="A0A8S1PCS8"/>
<proteinExistence type="predicted"/>
<gene>
    <name evidence="6" type="ORF">PPRIM_AZ9-3.1.T1120168</name>
</gene>
<dbReference type="GO" id="GO:0008270">
    <property type="term" value="F:zinc ion binding"/>
    <property type="evidence" value="ECO:0007669"/>
    <property type="project" value="UniProtKB-KW"/>
</dbReference>
<evidence type="ECO:0000256" key="3">
    <source>
        <dbReference type="ARBA" id="ARBA00022833"/>
    </source>
</evidence>
<dbReference type="InterPro" id="IPR047126">
    <property type="entry name" value="RNF141-like"/>
</dbReference>
<dbReference type="Pfam" id="PF13639">
    <property type="entry name" value="zf-RING_2"/>
    <property type="match status" value="1"/>
</dbReference>
<dbReference type="PANTHER" id="PTHR12109">
    <property type="entry name" value="RING FINGER PROTEIN 141-RELATED"/>
    <property type="match status" value="1"/>
</dbReference>
<evidence type="ECO:0000256" key="2">
    <source>
        <dbReference type="ARBA" id="ARBA00022771"/>
    </source>
</evidence>
<dbReference type="SMART" id="SM00184">
    <property type="entry name" value="RING"/>
    <property type="match status" value="1"/>
</dbReference>
<evidence type="ECO:0000313" key="7">
    <source>
        <dbReference type="Proteomes" id="UP000688137"/>
    </source>
</evidence>
<keyword evidence="2 4" id="KW-0863">Zinc-finger</keyword>
<evidence type="ECO:0000313" key="6">
    <source>
        <dbReference type="EMBL" id="CAD8100543.1"/>
    </source>
</evidence>
<keyword evidence="3" id="KW-0862">Zinc</keyword>
<comment type="caution">
    <text evidence="6">The sequence shown here is derived from an EMBL/GenBank/DDBJ whole genome shotgun (WGS) entry which is preliminary data.</text>
</comment>
<name>A0A8S1PCS8_PARPR</name>